<reference evidence="1" key="1">
    <citation type="submission" date="2005-10" db="EMBL/GenBank/DDBJ databases">
        <authorList>
            <person name="Loftus B.J."/>
            <person name="Nene V.M."/>
            <person name="Hannick L.I."/>
            <person name="Bidwell S."/>
            <person name="Haas B."/>
            <person name="Amedeo P."/>
            <person name="Orvis J."/>
            <person name="Wortman J.R."/>
            <person name="White O.R."/>
            <person name="Salzberg S."/>
            <person name="Shumway M."/>
            <person name="Koo H."/>
            <person name="Zhao Y."/>
            <person name="Holmes M."/>
            <person name="Miller J."/>
            <person name="Schatz M."/>
            <person name="Pop M."/>
            <person name="Pai G."/>
            <person name="Utterback T."/>
            <person name="Rogers Y.-H."/>
            <person name="Kravitz S."/>
            <person name="Fraser C.M."/>
        </authorList>
    </citation>
    <scope>NUCLEOTIDE SEQUENCE</scope>
    <source>
        <strain evidence="1">Liverpool</strain>
    </source>
</reference>
<sequence length="62" mass="7011">MFVDKLLGTRAVIGGCLQGGRLIHRGSSPNRPHNCVKLQLCFINQSYQTRLDRQPITTPTFR</sequence>
<dbReference type="Proteomes" id="UP000682892">
    <property type="component" value="Unassembled WGS sequence"/>
</dbReference>
<reference evidence="1" key="2">
    <citation type="journal article" date="2007" name="Science">
        <title>Genome sequence of Aedes aegypti, a major arbovirus vector.</title>
        <authorList>
            <person name="Nene V."/>
            <person name="Wortman J.R."/>
            <person name="Lawson D."/>
            <person name="Haas B."/>
            <person name="Kodira C."/>
            <person name="Tu Z.J."/>
            <person name="Loftus B."/>
            <person name="Xi Z."/>
            <person name="Megy K."/>
            <person name="Grabherr M."/>
            <person name="Ren Q."/>
            <person name="Zdobnov E.M."/>
            <person name="Lobo N.F."/>
            <person name="Campbell K.S."/>
            <person name="Brown S.E."/>
            <person name="Bonaldo M.F."/>
            <person name="Zhu J."/>
            <person name="Sinkins S.P."/>
            <person name="Hogenkamp D.G."/>
            <person name="Amedeo P."/>
            <person name="Arensburger P."/>
            <person name="Atkinson P.W."/>
            <person name="Bidwell S."/>
            <person name="Biedler J."/>
            <person name="Birney E."/>
            <person name="Bruggner R.V."/>
            <person name="Costas J."/>
            <person name="Coy M.R."/>
            <person name="Crabtree J."/>
            <person name="Crawford M."/>
            <person name="Debruyn B."/>
            <person name="Decaprio D."/>
            <person name="Eiglmeier K."/>
            <person name="Eisenstadt E."/>
            <person name="El-Dorry H."/>
            <person name="Gelbart W.M."/>
            <person name="Gomes S.L."/>
            <person name="Hammond M."/>
            <person name="Hannick L.I."/>
            <person name="Hogan J.R."/>
            <person name="Holmes M.H."/>
            <person name="Jaffe D."/>
            <person name="Johnston J.S."/>
            <person name="Kennedy R.C."/>
            <person name="Koo H."/>
            <person name="Kravitz S."/>
            <person name="Kriventseva E.V."/>
            <person name="Kulp D."/>
            <person name="Labutti K."/>
            <person name="Lee E."/>
            <person name="Li S."/>
            <person name="Lovin D.D."/>
            <person name="Mao C."/>
            <person name="Mauceli E."/>
            <person name="Menck C.F."/>
            <person name="Miller J.R."/>
            <person name="Montgomery P."/>
            <person name="Mori A."/>
            <person name="Nascimento A.L."/>
            <person name="Naveira H.F."/>
            <person name="Nusbaum C."/>
            <person name="O'leary S."/>
            <person name="Orvis J."/>
            <person name="Pertea M."/>
            <person name="Quesneville H."/>
            <person name="Reidenbach K.R."/>
            <person name="Rogers Y.H."/>
            <person name="Roth C.W."/>
            <person name="Schneider J.R."/>
            <person name="Schatz M."/>
            <person name="Shumway M."/>
            <person name="Stanke M."/>
            <person name="Stinson E.O."/>
            <person name="Tubio J.M."/>
            <person name="Vanzee J.P."/>
            <person name="Verjovski-Almeida S."/>
            <person name="Werner D."/>
            <person name="White O."/>
            <person name="Wyder S."/>
            <person name="Zeng Q."/>
            <person name="Zhao Q."/>
            <person name="Zhao Y."/>
            <person name="Hill C.A."/>
            <person name="Raikhel A.S."/>
            <person name="Soares M.B."/>
            <person name="Knudson D.L."/>
            <person name="Lee N.H."/>
            <person name="Galagan J."/>
            <person name="Salzberg S.L."/>
            <person name="Paulsen I.T."/>
            <person name="Dimopoulos G."/>
            <person name="Collins F.H."/>
            <person name="Birren B."/>
            <person name="Fraser-Liggett C.M."/>
            <person name="Severson D.W."/>
        </authorList>
    </citation>
    <scope>NUCLEOTIDE SEQUENCE [LARGE SCALE GENOMIC DNA]</scope>
    <source>
        <strain evidence="1">Liverpool</strain>
    </source>
</reference>
<gene>
    <name evidence="1" type="ORF">AaeL_AAEL000731</name>
</gene>
<accession>Q17NC7</accession>
<dbReference type="PaxDb" id="7159-AAEL000731-PA"/>
<dbReference type="EMBL" id="CH477200">
    <property type="protein sequence ID" value="EAT48208.1"/>
    <property type="molecule type" value="Genomic_DNA"/>
</dbReference>
<name>Q17NC7_AEDAE</name>
<evidence type="ECO:0000313" key="2">
    <source>
        <dbReference type="Proteomes" id="UP000682892"/>
    </source>
</evidence>
<protein>
    <submittedName>
        <fullName evidence="1">AAEL000731-PA</fullName>
    </submittedName>
</protein>
<dbReference type="AlphaFoldDB" id="Q17NC7"/>
<dbReference type="HOGENOM" id="CLU_2905963_0_0_1"/>
<proteinExistence type="predicted"/>
<evidence type="ECO:0000313" key="1">
    <source>
        <dbReference type="EMBL" id="EAT48208.1"/>
    </source>
</evidence>
<reference evidence="1" key="3">
    <citation type="submission" date="2012-09" db="EMBL/GenBank/DDBJ databases">
        <authorList>
            <consortium name="VectorBase"/>
        </authorList>
    </citation>
    <scope>NUCLEOTIDE SEQUENCE</scope>
    <source>
        <strain evidence="1">Liverpool</strain>
    </source>
</reference>
<organism evidence="1 2">
    <name type="scientific">Aedes aegypti</name>
    <name type="common">Yellowfever mosquito</name>
    <name type="synonym">Culex aegypti</name>
    <dbReference type="NCBI Taxonomy" id="7159"/>
    <lineage>
        <taxon>Eukaryota</taxon>
        <taxon>Metazoa</taxon>
        <taxon>Ecdysozoa</taxon>
        <taxon>Arthropoda</taxon>
        <taxon>Hexapoda</taxon>
        <taxon>Insecta</taxon>
        <taxon>Pterygota</taxon>
        <taxon>Neoptera</taxon>
        <taxon>Endopterygota</taxon>
        <taxon>Diptera</taxon>
        <taxon>Nematocera</taxon>
        <taxon>Culicoidea</taxon>
        <taxon>Culicidae</taxon>
        <taxon>Culicinae</taxon>
        <taxon>Aedini</taxon>
        <taxon>Aedes</taxon>
        <taxon>Stegomyia</taxon>
    </lineage>
</organism>